<keyword evidence="10" id="KW-0521">NADP</keyword>
<dbReference type="InterPro" id="IPR023173">
    <property type="entry name" value="NADPH_Cyt_P450_Rdtase_alpha"/>
</dbReference>
<evidence type="ECO:0000256" key="9">
    <source>
        <dbReference type="ARBA" id="ARBA00022827"/>
    </source>
</evidence>
<evidence type="ECO:0000256" key="3">
    <source>
        <dbReference type="ARBA" id="ARBA00010018"/>
    </source>
</evidence>
<dbReference type="InterPro" id="IPR001128">
    <property type="entry name" value="Cyt_P450"/>
</dbReference>
<sequence>MSEIIEIPSPRGLPIFGNGLQFLGSNAIERFRAVVRASPDGLARLHFPKSVAPVPVIVCSSAEASRELFDDDRFPKFLAPAVANLTPTGIFTMFTHDPVWAPTHRHILPSLSGAQVIRDLPVLHSVARELTDFVLGQGPRDGRVNMEDALTRAAFDAICQIALRTSYGALYRQSGPEFFDLVRKGLDETMAEVRELPLVWKMQIPRRRRQADRLARARKEADAIIEHRRRLGPEAGTDDLLARLLWQGDPETGQPMSEDTIRDQVLSFAVLGQDTTKSLMTWALYHLSAHPDIQRQVQDEIDSITGGDQTRPLSATELAHLQVLDRVLSETLRITQPIPSVVRYAAAEDTLLGKYRVPQGSIIVMLRDVTHRDPVSWPNPEQFDPDRWLPDRIDTIVPGSYSPFGGGIRACIGQGFAHMEALTFLSTLLRSATFELDGEYSLDVSSVHFSSSPAALKHLRVVRREPSRVVPVANAASASGCPYPSTPVATTDAMPSADDVPDSFSAATEGSLTGAYGSEGGTCHQIARRLAREATSMGLNAAITPLDSIVDALPLAGPLVIVSSSYNGAPPSNARKFVAHLKSGAADLSSMQATVLGLGDPAWHLTYQAVPTEIERLLHEAGCTPIADRGALDVSQDFSDEYGAWTASLWPALGLSAPADGERLGSQPALSVTRAHHAALDTVDDGVSNGYVTSIRELQRPGAASTSGRSTRHIEMTLPEGMGYETGDHLIVHAYNHRVVVDRALDVLGLGAGAMIEITAEDAAGTWLPTGVPVDARFLFEGFIDFGQPMSARQLPVLAQALTGAEADAVNALAALLPEDFDAQVFDRRLTLLDLLTELGKPTIALEVAFSLLSPLKRRRYSISSSPLDDPGVASITVGVVRGPALSGHGTFRGVASTYLAGLEAGQVVKVSVASSGGFQPPDDASVPIIMVGAGTGIAPFRGFAQHRAAQHAQGHALGEALLLAGCRRSDEDRLYLDEWEALEGNGVIEVEWAFSREPVIGTDGNPTGETSRAYVQDLVTARRARIDELLSRGAIIYVCGDASGMAAGVRASLGADVVDDLRSRGQYMEDVWSSTFAHA</sequence>
<dbReference type="GO" id="GO:0010181">
    <property type="term" value="F:FMN binding"/>
    <property type="evidence" value="ECO:0007669"/>
    <property type="project" value="InterPro"/>
</dbReference>
<evidence type="ECO:0000256" key="11">
    <source>
        <dbReference type="ARBA" id="ARBA00023002"/>
    </source>
</evidence>
<evidence type="ECO:0000256" key="6">
    <source>
        <dbReference type="ARBA" id="ARBA00022630"/>
    </source>
</evidence>
<dbReference type="Pfam" id="PF00067">
    <property type="entry name" value="p450"/>
    <property type="match status" value="1"/>
</dbReference>
<evidence type="ECO:0000256" key="2">
    <source>
        <dbReference type="ARBA" id="ARBA00001974"/>
    </source>
</evidence>
<dbReference type="GO" id="GO:0005829">
    <property type="term" value="C:cytosol"/>
    <property type="evidence" value="ECO:0007669"/>
    <property type="project" value="TreeGrafter"/>
</dbReference>
<evidence type="ECO:0000256" key="13">
    <source>
        <dbReference type="ARBA" id="ARBA00023033"/>
    </source>
</evidence>
<dbReference type="Gene3D" id="3.40.50.80">
    <property type="entry name" value="Nucleotide-binding domain of ferredoxin-NADP reductase (FNR) module"/>
    <property type="match status" value="1"/>
</dbReference>
<protein>
    <recommendedName>
        <fullName evidence="14">NADPH--hemoprotein reductase</fullName>
        <ecNumber evidence="14">1.6.2.4</ecNumber>
    </recommendedName>
</protein>
<dbReference type="PANTHER" id="PTHR19384:SF17">
    <property type="entry name" value="NADPH--CYTOCHROME P450 REDUCTASE"/>
    <property type="match status" value="1"/>
</dbReference>
<evidence type="ECO:0000259" key="16">
    <source>
        <dbReference type="PROSITE" id="PS51384"/>
    </source>
</evidence>
<proteinExistence type="inferred from homology"/>
<dbReference type="InterPro" id="IPR001433">
    <property type="entry name" value="OxRdtase_FAD/NAD-bd"/>
</dbReference>
<dbReference type="PANTHER" id="PTHR19384">
    <property type="entry name" value="NITRIC OXIDE SYNTHASE-RELATED"/>
    <property type="match status" value="1"/>
</dbReference>
<comment type="similarity">
    <text evidence="3">In the N-terminal section; belongs to the cytochrome P450 family.</text>
</comment>
<dbReference type="SUPFAM" id="SSF63380">
    <property type="entry name" value="Riboflavin synthase domain-like"/>
    <property type="match status" value="1"/>
</dbReference>
<dbReference type="InterPro" id="IPR029039">
    <property type="entry name" value="Flavoprotein-like_sf"/>
</dbReference>
<dbReference type="InterPro" id="IPR002401">
    <property type="entry name" value="Cyt_P450_E_grp-I"/>
</dbReference>
<dbReference type="InterPro" id="IPR008254">
    <property type="entry name" value="Flavodoxin/NO_synth"/>
</dbReference>
<name>A0A6J7DCS4_9ZZZZ</name>
<keyword evidence="4" id="KW-0813">Transport</keyword>
<keyword evidence="5" id="KW-0349">Heme</keyword>
<dbReference type="Gene3D" id="1.20.990.10">
    <property type="entry name" value="NADPH-cytochrome p450 Reductase, Chain A, domain 3"/>
    <property type="match status" value="1"/>
</dbReference>
<evidence type="ECO:0000313" key="17">
    <source>
        <dbReference type="EMBL" id="CAB4866209.1"/>
    </source>
</evidence>
<dbReference type="InterPro" id="IPR036396">
    <property type="entry name" value="Cyt_P450_sf"/>
</dbReference>
<feature type="domain" description="Flavodoxin-like" evidence="15">
    <location>
        <begin position="512"/>
        <end position="650"/>
    </location>
</feature>
<dbReference type="Gene3D" id="3.40.50.360">
    <property type="match status" value="1"/>
</dbReference>
<dbReference type="Pfam" id="PF00258">
    <property type="entry name" value="Flavodoxin_1"/>
    <property type="match status" value="1"/>
</dbReference>
<keyword evidence="6" id="KW-0285">Flavoprotein</keyword>
<gene>
    <name evidence="17" type="ORF">UFOPK3402_00468</name>
</gene>
<evidence type="ECO:0000256" key="12">
    <source>
        <dbReference type="ARBA" id="ARBA00023004"/>
    </source>
</evidence>
<evidence type="ECO:0000256" key="5">
    <source>
        <dbReference type="ARBA" id="ARBA00022617"/>
    </source>
</evidence>
<dbReference type="PROSITE" id="PS50902">
    <property type="entry name" value="FLAVODOXIN_LIKE"/>
    <property type="match status" value="1"/>
</dbReference>
<keyword evidence="9" id="KW-0274">FAD</keyword>
<dbReference type="GO" id="GO:0070330">
    <property type="term" value="F:aromatase activity"/>
    <property type="evidence" value="ECO:0007669"/>
    <property type="project" value="InterPro"/>
</dbReference>
<dbReference type="GO" id="GO:0003958">
    <property type="term" value="F:NADPH-hemoprotein reductase activity"/>
    <property type="evidence" value="ECO:0007669"/>
    <property type="project" value="UniProtKB-EC"/>
</dbReference>
<dbReference type="PROSITE" id="PS00086">
    <property type="entry name" value="CYTOCHROME_P450"/>
    <property type="match status" value="1"/>
</dbReference>
<dbReference type="InterPro" id="IPR039261">
    <property type="entry name" value="FNR_nucleotide-bd"/>
</dbReference>
<evidence type="ECO:0000256" key="7">
    <source>
        <dbReference type="ARBA" id="ARBA00022643"/>
    </source>
</evidence>
<dbReference type="EC" id="1.6.2.4" evidence="14"/>
<dbReference type="PROSITE" id="PS51384">
    <property type="entry name" value="FAD_FR"/>
    <property type="match status" value="1"/>
</dbReference>
<evidence type="ECO:0000256" key="14">
    <source>
        <dbReference type="ARBA" id="ARBA00023797"/>
    </source>
</evidence>
<comment type="cofactor">
    <cofactor evidence="1">
        <name>FMN</name>
        <dbReference type="ChEBI" id="CHEBI:58210"/>
    </cofactor>
</comment>
<dbReference type="InterPro" id="IPR003097">
    <property type="entry name" value="CysJ-like_FAD-binding"/>
</dbReference>
<organism evidence="17">
    <name type="scientific">freshwater metagenome</name>
    <dbReference type="NCBI Taxonomy" id="449393"/>
    <lineage>
        <taxon>unclassified sequences</taxon>
        <taxon>metagenomes</taxon>
        <taxon>ecological metagenomes</taxon>
    </lineage>
</organism>
<dbReference type="PIRSF" id="PIRSF000209">
    <property type="entry name" value="Bifunctional_P450_P450R"/>
    <property type="match status" value="1"/>
</dbReference>
<dbReference type="Pfam" id="PF00175">
    <property type="entry name" value="NAD_binding_1"/>
    <property type="match status" value="1"/>
</dbReference>
<evidence type="ECO:0000259" key="15">
    <source>
        <dbReference type="PROSITE" id="PS50902"/>
    </source>
</evidence>
<evidence type="ECO:0000256" key="4">
    <source>
        <dbReference type="ARBA" id="ARBA00022448"/>
    </source>
</evidence>
<keyword evidence="8" id="KW-0479">Metal-binding</keyword>
<dbReference type="InterPro" id="IPR023206">
    <property type="entry name" value="Bifunctional_P450_P450_red"/>
</dbReference>
<keyword evidence="12" id="KW-0408">Iron</keyword>
<dbReference type="InterPro" id="IPR017927">
    <property type="entry name" value="FAD-bd_FR_type"/>
</dbReference>
<comment type="cofactor">
    <cofactor evidence="2">
        <name>FAD</name>
        <dbReference type="ChEBI" id="CHEBI:57692"/>
    </cofactor>
</comment>
<dbReference type="SUPFAM" id="SSF52218">
    <property type="entry name" value="Flavoproteins"/>
    <property type="match status" value="1"/>
</dbReference>
<dbReference type="PRINTS" id="PR00463">
    <property type="entry name" value="EP450I"/>
</dbReference>
<evidence type="ECO:0000256" key="8">
    <source>
        <dbReference type="ARBA" id="ARBA00022723"/>
    </source>
</evidence>
<dbReference type="PRINTS" id="PR00385">
    <property type="entry name" value="P450"/>
</dbReference>
<dbReference type="EMBL" id="CAFBLS010000039">
    <property type="protein sequence ID" value="CAB4866209.1"/>
    <property type="molecule type" value="Genomic_DNA"/>
</dbReference>
<dbReference type="SUPFAM" id="SSF52343">
    <property type="entry name" value="Ferredoxin reductase-like, C-terminal NADP-linked domain"/>
    <property type="match status" value="1"/>
</dbReference>
<dbReference type="GO" id="GO:0005506">
    <property type="term" value="F:iron ion binding"/>
    <property type="evidence" value="ECO:0007669"/>
    <property type="project" value="InterPro"/>
</dbReference>
<feature type="domain" description="FAD-binding FR-type" evidence="16">
    <location>
        <begin position="685"/>
        <end position="922"/>
    </location>
</feature>
<dbReference type="Gene3D" id="2.40.30.10">
    <property type="entry name" value="Translation factors"/>
    <property type="match status" value="1"/>
</dbReference>
<dbReference type="Pfam" id="PF00667">
    <property type="entry name" value="FAD_binding_1"/>
    <property type="match status" value="1"/>
</dbReference>
<evidence type="ECO:0000256" key="10">
    <source>
        <dbReference type="ARBA" id="ARBA00022857"/>
    </source>
</evidence>
<dbReference type="GO" id="GO:0020037">
    <property type="term" value="F:heme binding"/>
    <property type="evidence" value="ECO:0007669"/>
    <property type="project" value="InterPro"/>
</dbReference>
<keyword evidence="11" id="KW-0560">Oxidoreductase</keyword>
<reference evidence="17" key="1">
    <citation type="submission" date="2020-05" db="EMBL/GenBank/DDBJ databases">
        <authorList>
            <person name="Chiriac C."/>
            <person name="Salcher M."/>
            <person name="Ghai R."/>
            <person name="Kavagutti S V."/>
        </authorList>
    </citation>
    <scope>NUCLEOTIDE SEQUENCE</scope>
</reference>
<dbReference type="AlphaFoldDB" id="A0A6J7DCS4"/>
<keyword evidence="13" id="KW-0503">Monooxygenase</keyword>
<dbReference type="Gene3D" id="1.10.630.10">
    <property type="entry name" value="Cytochrome P450"/>
    <property type="match status" value="1"/>
</dbReference>
<dbReference type="GO" id="GO:0050660">
    <property type="term" value="F:flavin adenine dinucleotide binding"/>
    <property type="evidence" value="ECO:0007669"/>
    <property type="project" value="TreeGrafter"/>
</dbReference>
<accession>A0A6J7DCS4</accession>
<dbReference type="SUPFAM" id="SSF48264">
    <property type="entry name" value="Cytochrome P450"/>
    <property type="match status" value="1"/>
</dbReference>
<dbReference type="InterPro" id="IPR017938">
    <property type="entry name" value="Riboflavin_synthase-like_b-brl"/>
</dbReference>
<evidence type="ECO:0000256" key="1">
    <source>
        <dbReference type="ARBA" id="ARBA00001917"/>
    </source>
</evidence>
<dbReference type="InterPro" id="IPR017972">
    <property type="entry name" value="Cyt_P450_CS"/>
</dbReference>
<keyword evidence="7" id="KW-0288">FMN</keyword>